<dbReference type="SUPFAM" id="SSF53474">
    <property type="entry name" value="alpha/beta-Hydrolases"/>
    <property type="match status" value="1"/>
</dbReference>
<dbReference type="InterPro" id="IPR000073">
    <property type="entry name" value="AB_hydrolase_1"/>
</dbReference>
<dbReference type="InterPro" id="IPR029058">
    <property type="entry name" value="AB_hydrolase_fold"/>
</dbReference>
<dbReference type="PANTHER" id="PTHR11614">
    <property type="entry name" value="PHOSPHOLIPASE-RELATED"/>
    <property type="match status" value="1"/>
</dbReference>
<keyword evidence="4" id="KW-1185">Reference proteome</keyword>
<dbReference type="PRINTS" id="PR00111">
    <property type="entry name" value="ABHYDROLASE"/>
</dbReference>
<dbReference type="EMBL" id="JAGEOK010000011">
    <property type="protein sequence ID" value="MBO2439614.1"/>
    <property type="molecule type" value="Genomic_DNA"/>
</dbReference>
<organism evidence="3 4">
    <name type="scientific">Actinomadura nitritigenes</name>
    <dbReference type="NCBI Taxonomy" id="134602"/>
    <lineage>
        <taxon>Bacteria</taxon>
        <taxon>Bacillati</taxon>
        <taxon>Actinomycetota</taxon>
        <taxon>Actinomycetes</taxon>
        <taxon>Streptosporangiales</taxon>
        <taxon>Thermomonosporaceae</taxon>
        <taxon>Actinomadura</taxon>
    </lineage>
</organism>
<feature type="region of interest" description="Disordered" evidence="1">
    <location>
        <begin position="1"/>
        <end position="49"/>
    </location>
</feature>
<proteinExistence type="predicted"/>
<dbReference type="InterPro" id="IPR022742">
    <property type="entry name" value="Hydrolase_4"/>
</dbReference>
<evidence type="ECO:0000259" key="2">
    <source>
        <dbReference type="Pfam" id="PF12146"/>
    </source>
</evidence>
<protein>
    <submittedName>
        <fullName evidence="3">Lysophospholipase</fullName>
    </submittedName>
</protein>
<dbReference type="Gene3D" id="3.40.50.1820">
    <property type="entry name" value="alpha/beta hydrolase"/>
    <property type="match status" value="1"/>
</dbReference>
<comment type="caution">
    <text evidence="3">The sequence shown here is derived from an EMBL/GenBank/DDBJ whole genome shotgun (WGS) entry which is preliminary data.</text>
</comment>
<dbReference type="InterPro" id="IPR051044">
    <property type="entry name" value="MAG_DAG_Lipase"/>
</dbReference>
<dbReference type="Proteomes" id="UP000666915">
    <property type="component" value="Unassembled WGS sequence"/>
</dbReference>
<evidence type="ECO:0000256" key="1">
    <source>
        <dbReference type="SAM" id="MobiDB-lite"/>
    </source>
</evidence>
<dbReference type="Pfam" id="PF12146">
    <property type="entry name" value="Hydrolase_4"/>
    <property type="match status" value="1"/>
</dbReference>
<reference evidence="3 4" key="1">
    <citation type="submission" date="2021-03" db="EMBL/GenBank/DDBJ databases">
        <authorList>
            <person name="Kanchanasin P."/>
            <person name="Saeng-In P."/>
            <person name="Phongsopitanun W."/>
            <person name="Yuki M."/>
            <person name="Kudo T."/>
            <person name="Ohkuma M."/>
            <person name="Tanasupawat S."/>
        </authorList>
    </citation>
    <scope>NUCLEOTIDE SEQUENCE [LARGE SCALE GENOMIC DNA]</scope>
    <source>
        <strain evidence="3 4">L46</strain>
    </source>
</reference>
<sequence>MQYEHRRLHRSVSETRRSVAVRPKVSTSTGAPSCQADGPVGGPSGLRSIGPAYCGDRRSVASRADGTAGSDEEVRVTAAREWEFAGTRGAITARIWSDGEPRYIAVLAHGYGEHLGRYGHVADTLVRHGATVCGPDHMGHGRSAGDRVLIEDFEDVVADLHTVVEAARGDHPGLPVVLIGHSMGGLIAARYAQVHGDVPAALVLSGPVLGRWFVVDDLLPLDEMPDEPIDTPTLSRDPAVGKAYTEDPLVWHGPFKKPTVRALDACLRSINEHGSLGALPTLHVHGGDDRLVPLDGTLAGIEAIRGGDLTQRIYPGARHEVFNETNREEVLGDVTAFIDRVLA</sequence>
<evidence type="ECO:0000313" key="3">
    <source>
        <dbReference type="EMBL" id="MBO2439614.1"/>
    </source>
</evidence>
<accession>A0ABS3R1Z0</accession>
<feature type="domain" description="Serine aminopeptidase S33" evidence="2">
    <location>
        <begin position="100"/>
        <end position="326"/>
    </location>
</feature>
<name>A0ABS3R1Z0_9ACTN</name>
<feature type="compositionally biased region" description="Basic residues" evidence="1">
    <location>
        <begin position="1"/>
        <end position="10"/>
    </location>
</feature>
<gene>
    <name evidence="3" type="ORF">J4557_19000</name>
</gene>
<evidence type="ECO:0000313" key="4">
    <source>
        <dbReference type="Proteomes" id="UP000666915"/>
    </source>
</evidence>